<evidence type="ECO:0000313" key="11">
    <source>
        <dbReference type="Proteomes" id="UP001551695"/>
    </source>
</evidence>
<evidence type="ECO:0000256" key="6">
    <source>
        <dbReference type="ARBA" id="ARBA00023014"/>
    </source>
</evidence>
<comment type="similarity">
    <text evidence="8">Belongs to the Bfd family.</text>
</comment>
<dbReference type="PANTHER" id="PTHR37424:SF1">
    <property type="entry name" value="BACTERIOFERRITIN-ASSOCIATED FERREDOXIN"/>
    <property type="match status" value="1"/>
</dbReference>
<keyword evidence="3" id="KW-0479">Metal-binding</keyword>
<evidence type="ECO:0000256" key="7">
    <source>
        <dbReference type="ARBA" id="ARBA00039386"/>
    </source>
</evidence>
<keyword evidence="6" id="KW-0411">Iron-sulfur</keyword>
<dbReference type="InterPro" id="IPR041854">
    <property type="entry name" value="BFD-like_2Fe2S-bd_dom_sf"/>
</dbReference>
<dbReference type="InterPro" id="IPR007419">
    <property type="entry name" value="BFD-like_2Fe2S-bd_dom"/>
</dbReference>
<keyword evidence="11" id="KW-1185">Reference proteome</keyword>
<name>A0ABV3FND2_9NOCA</name>
<dbReference type="Proteomes" id="UP001551695">
    <property type="component" value="Unassembled WGS sequence"/>
</dbReference>
<dbReference type="InterPro" id="IPR052371">
    <property type="entry name" value="BFD-associated_ferredoxin"/>
</dbReference>
<dbReference type="PANTHER" id="PTHR37424">
    <property type="entry name" value="BACTERIOFERRITIN-ASSOCIATED FERREDOXIN"/>
    <property type="match status" value="1"/>
</dbReference>
<evidence type="ECO:0000313" key="10">
    <source>
        <dbReference type="EMBL" id="MEV0706905.1"/>
    </source>
</evidence>
<gene>
    <name evidence="10" type="ORF">AB0I48_05010</name>
</gene>
<evidence type="ECO:0000256" key="3">
    <source>
        <dbReference type="ARBA" id="ARBA00022723"/>
    </source>
</evidence>
<dbReference type="RefSeq" id="WP_109527061.1">
    <property type="nucleotide sequence ID" value="NZ_JBEXKW010000062.1"/>
</dbReference>
<proteinExistence type="inferred from homology"/>
<dbReference type="Pfam" id="PF04324">
    <property type="entry name" value="Fer2_BFD"/>
    <property type="match status" value="1"/>
</dbReference>
<sequence>MYVCICNAVSEGDVHDCVAAGACTVRQVKKACGWKPGCGSCTTRLADVISRARLTEALQVSEVSESSAA</sequence>
<evidence type="ECO:0000256" key="2">
    <source>
        <dbReference type="ARBA" id="ARBA00022714"/>
    </source>
</evidence>
<evidence type="ECO:0000256" key="8">
    <source>
        <dbReference type="ARBA" id="ARBA00046332"/>
    </source>
</evidence>
<comment type="caution">
    <text evidence="10">The sequence shown here is derived from an EMBL/GenBank/DDBJ whole genome shotgun (WGS) entry which is preliminary data.</text>
</comment>
<protein>
    <recommendedName>
        <fullName evidence="7">Bacterioferritin-associated ferredoxin</fullName>
    </recommendedName>
</protein>
<dbReference type="Gene3D" id="1.10.10.1100">
    <property type="entry name" value="BFD-like [2Fe-2S]-binding domain"/>
    <property type="match status" value="1"/>
</dbReference>
<feature type="domain" description="BFD-like [2Fe-2S]-binding" evidence="9">
    <location>
        <begin position="2"/>
        <end position="50"/>
    </location>
</feature>
<organism evidence="10 11">
    <name type="scientific">Nocardia aurea</name>
    <dbReference type="NCBI Taxonomy" id="2144174"/>
    <lineage>
        <taxon>Bacteria</taxon>
        <taxon>Bacillati</taxon>
        <taxon>Actinomycetota</taxon>
        <taxon>Actinomycetes</taxon>
        <taxon>Mycobacteriales</taxon>
        <taxon>Nocardiaceae</taxon>
        <taxon>Nocardia</taxon>
    </lineage>
</organism>
<reference evidence="10 11" key="1">
    <citation type="submission" date="2024-06" db="EMBL/GenBank/DDBJ databases">
        <title>The Natural Products Discovery Center: Release of the First 8490 Sequenced Strains for Exploring Actinobacteria Biosynthetic Diversity.</title>
        <authorList>
            <person name="Kalkreuter E."/>
            <person name="Kautsar S.A."/>
            <person name="Yang D."/>
            <person name="Bader C.D."/>
            <person name="Teijaro C.N."/>
            <person name="Fluegel L."/>
            <person name="Davis C.M."/>
            <person name="Simpson J.R."/>
            <person name="Lauterbach L."/>
            <person name="Steele A.D."/>
            <person name="Gui C."/>
            <person name="Meng S."/>
            <person name="Li G."/>
            <person name="Viehrig K."/>
            <person name="Ye F."/>
            <person name="Su P."/>
            <person name="Kiefer A.F."/>
            <person name="Nichols A."/>
            <person name="Cepeda A.J."/>
            <person name="Yan W."/>
            <person name="Fan B."/>
            <person name="Jiang Y."/>
            <person name="Adhikari A."/>
            <person name="Zheng C.-J."/>
            <person name="Schuster L."/>
            <person name="Cowan T.M."/>
            <person name="Smanski M.J."/>
            <person name="Chevrette M.G."/>
            <person name="De Carvalho L.P.S."/>
            <person name="Shen B."/>
        </authorList>
    </citation>
    <scope>NUCLEOTIDE SEQUENCE [LARGE SCALE GENOMIC DNA]</scope>
    <source>
        <strain evidence="10 11">NPDC050403</strain>
    </source>
</reference>
<evidence type="ECO:0000256" key="1">
    <source>
        <dbReference type="ARBA" id="ARBA00022448"/>
    </source>
</evidence>
<evidence type="ECO:0000256" key="5">
    <source>
        <dbReference type="ARBA" id="ARBA00023004"/>
    </source>
</evidence>
<accession>A0ABV3FND2</accession>
<keyword evidence="2" id="KW-0001">2Fe-2S</keyword>
<evidence type="ECO:0000256" key="4">
    <source>
        <dbReference type="ARBA" id="ARBA00022982"/>
    </source>
</evidence>
<dbReference type="EMBL" id="JBFAKC010000002">
    <property type="protein sequence ID" value="MEV0706905.1"/>
    <property type="molecule type" value="Genomic_DNA"/>
</dbReference>
<evidence type="ECO:0000259" key="9">
    <source>
        <dbReference type="Pfam" id="PF04324"/>
    </source>
</evidence>
<keyword evidence="5" id="KW-0408">Iron</keyword>
<keyword evidence="4" id="KW-0249">Electron transport</keyword>
<keyword evidence="1" id="KW-0813">Transport</keyword>